<accession>A0AAJ7TT31</accession>
<proteinExistence type="inferred from homology"/>
<dbReference type="SMART" id="SM00033">
    <property type="entry name" value="CH"/>
    <property type="match status" value="1"/>
</dbReference>
<evidence type="ECO:0000256" key="4">
    <source>
        <dbReference type="SAM" id="MobiDB-lite"/>
    </source>
</evidence>
<feature type="region of interest" description="Disordered" evidence="4">
    <location>
        <begin position="224"/>
        <end position="243"/>
    </location>
</feature>
<dbReference type="Proteomes" id="UP001318040">
    <property type="component" value="Chromosome 38"/>
</dbReference>
<dbReference type="RefSeq" id="XP_032823706.1">
    <property type="nucleotide sequence ID" value="XM_032967815.1"/>
</dbReference>
<dbReference type="Pfam" id="PF12510">
    <property type="entry name" value="Smoothelin"/>
    <property type="match status" value="1"/>
</dbReference>
<feature type="compositionally biased region" description="Polar residues" evidence="4">
    <location>
        <begin position="337"/>
        <end position="354"/>
    </location>
</feature>
<feature type="region of interest" description="Disordered" evidence="4">
    <location>
        <begin position="395"/>
        <end position="423"/>
    </location>
</feature>
<feature type="region of interest" description="Disordered" evidence="4">
    <location>
        <begin position="328"/>
        <end position="356"/>
    </location>
</feature>
<organism evidence="6 7">
    <name type="scientific">Petromyzon marinus</name>
    <name type="common">Sea lamprey</name>
    <dbReference type="NCBI Taxonomy" id="7757"/>
    <lineage>
        <taxon>Eukaryota</taxon>
        <taxon>Metazoa</taxon>
        <taxon>Chordata</taxon>
        <taxon>Craniata</taxon>
        <taxon>Vertebrata</taxon>
        <taxon>Cyclostomata</taxon>
        <taxon>Hyperoartia</taxon>
        <taxon>Petromyzontiformes</taxon>
        <taxon>Petromyzontidae</taxon>
        <taxon>Petromyzon</taxon>
    </lineage>
</organism>
<dbReference type="PANTHER" id="PTHR23167:SF37">
    <property type="entry name" value="SMOOTHELIN-LIKE PROTEIN 2"/>
    <property type="match status" value="1"/>
</dbReference>
<gene>
    <name evidence="7" type="primary">LOC116950207</name>
</gene>
<dbReference type="InterPro" id="IPR050540">
    <property type="entry name" value="F-actin_Monoox_Mical"/>
</dbReference>
<dbReference type="Gene3D" id="1.10.418.10">
    <property type="entry name" value="Calponin-like domain"/>
    <property type="match status" value="1"/>
</dbReference>
<dbReference type="PANTHER" id="PTHR23167">
    <property type="entry name" value="CALPONIN HOMOLOGY DOMAIN-CONTAINING PROTEIN DDB_G0272472-RELATED"/>
    <property type="match status" value="1"/>
</dbReference>
<keyword evidence="6" id="KW-1185">Reference proteome</keyword>
<dbReference type="InterPro" id="IPR036872">
    <property type="entry name" value="CH_dom_sf"/>
</dbReference>
<dbReference type="InterPro" id="IPR001715">
    <property type="entry name" value="CH_dom"/>
</dbReference>
<evidence type="ECO:0000313" key="6">
    <source>
        <dbReference type="Proteomes" id="UP001318040"/>
    </source>
</evidence>
<evidence type="ECO:0000256" key="1">
    <source>
        <dbReference type="ARBA" id="ARBA00022553"/>
    </source>
</evidence>
<dbReference type="PROSITE" id="PS50021">
    <property type="entry name" value="CH"/>
    <property type="match status" value="1"/>
</dbReference>
<evidence type="ECO:0000256" key="2">
    <source>
        <dbReference type="ARBA" id="ARBA00023054"/>
    </source>
</evidence>
<feature type="domain" description="Calponin-homology (CH)" evidence="5">
    <location>
        <begin position="428"/>
        <end position="535"/>
    </location>
</feature>
<keyword evidence="1" id="KW-0597">Phosphoprotein</keyword>
<name>A0AAJ7TT31_PETMA</name>
<dbReference type="InterPro" id="IPR022189">
    <property type="entry name" value="SMTN"/>
</dbReference>
<evidence type="ECO:0000256" key="3">
    <source>
        <dbReference type="ARBA" id="ARBA00061655"/>
    </source>
</evidence>
<dbReference type="Pfam" id="PF00307">
    <property type="entry name" value="CH"/>
    <property type="match status" value="1"/>
</dbReference>
<dbReference type="SUPFAM" id="SSF47576">
    <property type="entry name" value="Calponin-homology domain, CH-domain"/>
    <property type="match status" value="1"/>
</dbReference>
<protein>
    <submittedName>
        <fullName evidence="7">Smoothelin-like protein 2 isoform X2</fullName>
    </submittedName>
</protein>
<dbReference type="AlphaFoldDB" id="A0AAJ7TT31"/>
<feature type="compositionally biased region" description="Basic and acidic residues" evidence="4">
    <location>
        <begin position="227"/>
        <end position="243"/>
    </location>
</feature>
<keyword evidence="2" id="KW-0175">Coiled coil</keyword>
<sequence length="548" mass="59919">MEVSFKMPAADIAALGNNNPRIQTHVLGAYSEGPLHSAVQEISIDLHGFKKAVDKKVEEMARQMGPLIKMINDLRDENMRLRAEQTRLAGRVEMLTKLLGVDDRAAAPLATVAAAAPSAAAATAYERPTSAVAVALDGAGSQKSAFNTTLKIKLETEPSKSSNQPQEDSVNITYREAVVAGVPKAEPFDTNDVDEEVLERMLAQATDFEERRGIRTAIRNLRKKAREQRESIHESKSTDSSRGLQKDVVVEKLAAAGDKGFSKTEKVIFGDSTRSVKVVQKTISTGNTMKKSILSTVESNYSGINENTIARTSNKSVTFSTASVLNIPATSGEGAGTHTTPSPSFKTPPGSQERQMGGRLELMRSQSLPRTPNTQSRKALFQKLEQDASWQSSLKEKNAAVNSGGGVPAGGKAAPLQRSASASLPDATTIKQTILDWVRSKTDRYENVTIKNFSSSWCDGMAFCALVHSYFPEAFDFAKLSPQNPRHNFQLAFTCAEQLAHCDPLLDVDDMIMMGKKPDSKCVFTYVQSLYNKLRRLERMMEKAQQQH</sequence>
<dbReference type="CDD" id="cd21200">
    <property type="entry name" value="CH_SMTN-like"/>
    <property type="match status" value="1"/>
</dbReference>
<reference evidence="7" key="1">
    <citation type="submission" date="2025-08" db="UniProtKB">
        <authorList>
            <consortium name="RefSeq"/>
        </authorList>
    </citation>
    <scope>IDENTIFICATION</scope>
    <source>
        <tissue evidence="7">Sperm</tissue>
    </source>
</reference>
<evidence type="ECO:0000259" key="5">
    <source>
        <dbReference type="PROSITE" id="PS50021"/>
    </source>
</evidence>
<comment type="similarity">
    <text evidence="3">Belongs to the smoothelin family.</text>
</comment>
<evidence type="ECO:0000313" key="7">
    <source>
        <dbReference type="RefSeq" id="XP_032823706.1"/>
    </source>
</evidence>
<dbReference type="FunFam" id="1.10.418.10:FF:000009">
    <property type="entry name" value="smoothelin isoform X2"/>
    <property type="match status" value="1"/>
</dbReference>